<evidence type="ECO:0000313" key="2">
    <source>
        <dbReference type="Proteomes" id="UP000325313"/>
    </source>
</evidence>
<gene>
    <name evidence="1" type="ORF">PGTUg99_001628</name>
</gene>
<accession>A0A5B0RP50</accession>
<dbReference type="AlphaFoldDB" id="A0A5B0RP50"/>
<name>A0A5B0RP50_PUCGR</name>
<protein>
    <submittedName>
        <fullName evidence="1">Uncharacterized protein</fullName>
    </submittedName>
</protein>
<dbReference type="EMBL" id="VDEP01000150">
    <property type="protein sequence ID" value="KAA1127771.1"/>
    <property type="molecule type" value="Genomic_DNA"/>
</dbReference>
<reference evidence="1 2" key="1">
    <citation type="submission" date="2019-05" db="EMBL/GenBank/DDBJ databases">
        <title>Emergence of the Ug99 lineage of the wheat stem rust pathogen through somatic hybridization.</title>
        <authorList>
            <person name="Li F."/>
            <person name="Upadhyaya N.M."/>
            <person name="Sperschneider J."/>
            <person name="Matny O."/>
            <person name="Nguyen-Phuc H."/>
            <person name="Mago R."/>
            <person name="Raley C."/>
            <person name="Miller M.E."/>
            <person name="Silverstein K.A.T."/>
            <person name="Henningsen E."/>
            <person name="Hirsch C.D."/>
            <person name="Visser B."/>
            <person name="Pretorius Z.A."/>
            <person name="Steffenson B.J."/>
            <person name="Schwessinger B."/>
            <person name="Dodds P.N."/>
            <person name="Figueroa M."/>
        </authorList>
    </citation>
    <scope>NUCLEOTIDE SEQUENCE [LARGE SCALE GENOMIC DNA]</scope>
    <source>
        <strain evidence="1 2">Ug99</strain>
    </source>
</reference>
<comment type="caution">
    <text evidence="1">The sequence shown here is derived from an EMBL/GenBank/DDBJ whole genome shotgun (WGS) entry which is preliminary data.</text>
</comment>
<organism evidence="1 2">
    <name type="scientific">Puccinia graminis f. sp. tritici</name>
    <dbReference type="NCBI Taxonomy" id="56615"/>
    <lineage>
        <taxon>Eukaryota</taxon>
        <taxon>Fungi</taxon>
        <taxon>Dikarya</taxon>
        <taxon>Basidiomycota</taxon>
        <taxon>Pucciniomycotina</taxon>
        <taxon>Pucciniomycetes</taxon>
        <taxon>Pucciniales</taxon>
        <taxon>Pucciniaceae</taxon>
        <taxon>Puccinia</taxon>
    </lineage>
</organism>
<sequence>MAFYLLNSNLTLLKILKLKPSPQNSISAVFSLNPAPHTSCFDHTSHPDLRRGQLLSTFPLTNCHRPAPLEFHIWSPEPGSNQRPQDLQSRSLLVDNFDRLYLSRCSLSGKGDADKLLDLGFSPIIFDRLHIANRWELLYVVAYKVIETDFGFSLIQKLAKSDRRFKSYRPWKLELDFFLDYLRSPTYRKPLGIALRCRRQSYRDKSWLPFDSEIRKIRPRIPKLFHLQLNIPNLFITIFDVKYLANNLFLSIVIENKVLALNHSFHLSPQLR</sequence>
<evidence type="ECO:0000313" key="1">
    <source>
        <dbReference type="EMBL" id="KAA1127771.1"/>
    </source>
</evidence>
<dbReference type="Proteomes" id="UP000325313">
    <property type="component" value="Unassembled WGS sequence"/>
</dbReference>
<proteinExistence type="predicted"/>